<evidence type="ECO:0000256" key="1">
    <source>
        <dbReference type="ARBA" id="ARBA00004613"/>
    </source>
</evidence>
<dbReference type="AlphaFoldDB" id="A0ABD0UNF0"/>
<dbReference type="GO" id="GO:0005576">
    <property type="term" value="C:extracellular region"/>
    <property type="evidence" value="ECO:0007669"/>
    <property type="project" value="UniProtKB-SubCell"/>
</dbReference>
<feature type="signal peptide" evidence="8">
    <location>
        <begin position="1"/>
        <end position="21"/>
    </location>
</feature>
<dbReference type="CDD" id="cd01837">
    <property type="entry name" value="SGNH_plant_lipase_like"/>
    <property type="match status" value="1"/>
</dbReference>
<evidence type="ECO:0000313" key="10">
    <source>
        <dbReference type="Proteomes" id="UP001552299"/>
    </source>
</evidence>
<dbReference type="Proteomes" id="UP001552299">
    <property type="component" value="Unassembled WGS sequence"/>
</dbReference>
<comment type="caution">
    <text evidence="9">The sequence shown here is derived from an EMBL/GenBank/DDBJ whole genome shotgun (WGS) entry which is preliminary data.</text>
</comment>
<dbReference type="PANTHER" id="PTHR45650">
    <property type="entry name" value="GDSL-LIKE LIPASE/ACYLHYDROLASE-RELATED"/>
    <property type="match status" value="1"/>
</dbReference>
<comment type="similarity">
    <text evidence="2">Belongs to the 'GDSL' lipolytic enzyme family.</text>
</comment>
<dbReference type="Pfam" id="PF00657">
    <property type="entry name" value="Lipase_GDSL"/>
    <property type="match status" value="1"/>
</dbReference>
<evidence type="ECO:0000256" key="2">
    <source>
        <dbReference type="ARBA" id="ARBA00008668"/>
    </source>
</evidence>
<evidence type="ECO:0008006" key="11">
    <source>
        <dbReference type="Google" id="ProtNLM"/>
    </source>
</evidence>
<keyword evidence="7" id="KW-0443">Lipid metabolism</keyword>
<dbReference type="EMBL" id="JANQDX010000013">
    <property type="protein sequence ID" value="KAL0914108.1"/>
    <property type="molecule type" value="Genomic_DNA"/>
</dbReference>
<reference evidence="9 10" key="1">
    <citation type="journal article" date="2024" name="Plant Biotechnol. J.">
        <title>Dendrobium thyrsiflorum genome and its molecular insights into genes involved in important horticultural traits.</title>
        <authorList>
            <person name="Chen B."/>
            <person name="Wang J.Y."/>
            <person name="Zheng P.J."/>
            <person name="Li K.L."/>
            <person name="Liang Y.M."/>
            <person name="Chen X.F."/>
            <person name="Zhang C."/>
            <person name="Zhao X."/>
            <person name="He X."/>
            <person name="Zhang G.Q."/>
            <person name="Liu Z.J."/>
            <person name="Xu Q."/>
        </authorList>
    </citation>
    <scope>NUCLEOTIDE SEQUENCE [LARGE SCALE GENOMIC DNA]</scope>
    <source>
        <strain evidence="9">GZMU011</strain>
    </source>
</reference>
<protein>
    <recommendedName>
        <fullName evidence="11">GDSL esterase/lipase</fullName>
    </recommendedName>
</protein>
<feature type="chain" id="PRO_5044851689" description="GDSL esterase/lipase" evidence="8">
    <location>
        <begin position="22"/>
        <end position="365"/>
    </location>
</feature>
<evidence type="ECO:0000256" key="7">
    <source>
        <dbReference type="ARBA" id="ARBA00023098"/>
    </source>
</evidence>
<keyword evidence="6" id="KW-0442">Lipid degradation</keyword>
<dbReference type="InterPro" id="IPR035669">
    <property type="entry name" value="SGNH_plant_lipase-like"/>
</dbReference>
<evidence type="ECO:0000256" key="3">
    <source>
        <dbReference type="ARBA" id="ARBA00022525"/>
    </source>
</evidence>
<dbReference type="Gene3D" id="3.40.50.1110">
    <property type="entry name" value="SGNH hydrolase"/>
    <property type="match status" value="1"/>
</dbReference>
<keyword evidence="10" id="KW-1185">Reference proteome</keyword>
<dbReference type="GO" id="GO:0016787">
    <property type="term" value="F:hydrolase activity"/>
    <property type="evidence" value="ECO:0007669"/>
    <property type="project" value="UniProtKB-KW"/>
</dbReference>
<dbReference type="GO" id="GO:0016042">
    <property type="term" value="P:lipid catabolic process"/>
    <property type="evidence" value="ECO:0007669"/>
    <property type="project" value="UniProtKB-KW"/>
</dbReference>
<name>A0ABD0UNF0_DENTH</name>
<dbReference type="InterPro" id="IPR001087">
    <property type="entry name" value="GDSL"/>
</dbReference>
<comment type="subcellular location">
    <subcellularLocation>
        <location evidence="1">Secreted</location>
    </subcellularLocation>
</comment>
<keyword evidence="3" id="KW-0964">Secreted</keyword>
<proteinExistence type="inferred from homology"/>
<evidence type="ECO:0000313" key="9">
    <source>
        <dbReference type="EMBL" id="KAL0914108.1"/>
    </source>
</evidence>
<evidence type="ECO:0000256" key="5">
    <source>
        <dbReference type="ARBA" id="ARBA00022801"/>
    </source>
</evidence>
<keyword evidence="4 8" id="KW-0732">Signal</keyword>
<organism evidence="9 10">
    <name type="scientific">Dendrobium thyrsiflorum</name>
    <name type="common">Pinecone-like raceme dendrobium</name>
    <name type="synonym">Orchid</name>
    <dbReference type="NCBI Taxonomy" id="117978"/>
    <lineage>
        <taxon>Eukaryota</taxon>
        <taxon>Viridiplantae</taxon>
        <taxon>Streptophyta</taxon>
        <taxon>Embryophyta</taxon>
        <taxon>Tracheophyta</taxon>
        <taxon>Spermatophyta</taxon>
        <taxon>Magnoliopsida</taxon>
        <taxon>Liliopsida</taxon>
        <taxon>Asparagales</taxon>
        <taxon>Orchidaceae</taxon>
        <taxon>Epidendroideae</taxon>
        <taxon>Malaxideae</taxon>
        <taxon>Dendrobiinae</taxon>
        <taxon>Dendrobium</taxon>
    </lineage>
</organism>
<evidence type="ECO:0000256" key="4">
    <source>
        <dbReference type="ARBA" id="ARBA00022729"/>
    </source>
</evidence>
<accession>A0ABD0UNF0</accession>
<gene>
    <name evidence="9" type="ORF">M5K25_017612</name>
</gene>
<evidence type="ECO:0000256" key="8">
    <source>
        <dbReference type="SAM" id="SignalP"/>
    </source>
</evidence>
<evidence type="ECO:0000256" key="6">
    <source>
        <dbReference type="ARBA" id="ARBA00022963"/>
    </source>
</evidence>
<dbReference type="InterPro" id="IPR051238">
    <property type="entry name" value="GDSL_esterase/lipase"/>
</dbReference>
<sequence>MASLFFFFFFFFFFFCQLLLGLGRSFVAGAAQVPAMFVFGDSLVDPGNNNQLLTVAKANFRPHGIDFPEGPTGRFCNGGTVVDHLGHLLGLPLIPPFNNPDTHGIAILQGVNYGSAAAGILNDTGERFGNRNPMDEQLQNFNATIQELSSMLLDKTQDHIRRSLFLLAPGSNDYINNYLLPLSNRRSKYTPEAFANLLIQQFGRQLKDLYDLGARKFLIVNISPIGCIPNQLALQDSDTGACVESTNQMAYLYNRKLKEMVDQYNAQLKESTFLYWDVFSFAFNVIENYADYGFKNQNTACCGGGEWNGQIICLPVFSPCQNRSEYVFWDPYHPTDAFNVIVSKEAYQGNLQASFPRNVQQLVES</sequence>
<dbReference type="PANTHER" id="PTHR45650:SF8">
    <property type="entry name" value="GDSL ESTERASE_LIPASE"/>
    <property type="match status" value="1"/>
</dbReference>
<keyword evidence="5" id="KW-0378">Hydrolase</keyword>
<dbReference type="InterPro" id="IPR036514">
    <property type="entry name" value="SGNH_hydro_sf"/>
</dbReference>